<dbReference type="Proteomes" id="UP001341840">
    <property type="component" value="Unassembled WGS sequence"/>
</dbReference>
<sequence>MIGPMKVLLVFRTPEEGEEALAAETMQSLFLELRWCATREANRNQKCWLMVTGLPIHGWTRDNMDRIGRVWGRVIQIEEEEGGHHNFFRVQIVANIGPSICALASVNTNDEDNEVLAVETQKGVAMATEGEESKVGETQPTLRSLGDESCNGARPLGPNAEKEGAGIGPSPTRTKSLHDDRRTEEVIQEWGDVLYQKVTVDQAGPTVGNVSPMGSEEGNGSKDLSAPPGFDMLVQPEDALSDFVCEGSKRIEVVEKKGGGKTKITSLKLKDRLKERARQCKETRKQKKSKLQRITEELEAAQSSSSEEEIEDTDQEVEEIWDTGRRLGLVMHGHH</sequence>
<evidence type="ECO:0000256" key="1">
    <source>
        <dbReference type="SAM" id="MobiDB-lite"/>
    </source>
</evidence>
<gene>
    <name evidence="2" type="ORF">PIB30_079208</name>
</gene>
<feature type="region of interest" description="Disordered" evidence="1">
    <location>
        <begin position="275"/>
        <end position="318"/>
    </location>
</feature>
<evidence type="ECO:0000313" key="3">
    <source>
        <dbReference type="Proteomes" id="UP001341840"/>
    </source>
</evidence>
<reference evidence="2 3" key="1">
    <citation type="journal article" date="2023" name="Plants (Basel)">
        <title>Bridging the Gap: Combining Genomics and Transcriptomics Approaches to Understand Stylosanthes scabra, an Orphan Legume from the Brazilian Caatinga.</title>
        <authorList>
            <person name="Ferreira-Neto J.R.C."/>
            <person name="da Silva M.D."/>
            <person name="Binneck E."/>
            <person name="de Melo N.F."/>
            <person name="da Silva R.H."/>
            <person name="de Melo A.L.T.M."/>
            <person name="Pandolfi V."/>
            <person name="Bustamante F.O."/>
            <person name="Brasileiro-Vidal A.C."/>
            <person name="Benko-Iseppon A.M."/>
        </authorList>
    </citation>
    <scope>NUCLEOTIDE SEQUENCE [LARGE SCALE GENOMIC DNA]</scope>
    <source>
        <tissue evidence="2">Leaves</tissue>
    </source>
</reference>
<proteinExistence type="predicted"/>
<accession>A0ABU6SSA7</accession>
<comment type="caution">
    <text evidence="2">The sequence shown here is derived from an EMBL/GenBank/DDBJ whole genome shotgun (WGS) entry which is preliminary data.</text>
</comment>
<feature type="compositionally biased region" description="Acidic residues" evidence="1">
    <location>
        <begin position="306"/>
        <end position="318"/>
    </location>
</feature>
<keyword evidence="3" id="KW-1185">Reference proteome</keyword>
<protein>
    <recommendedName>
        <fullName evidence="4">DUF4283 domain-containing protein</fullName>
    </recommendedName>
</protein>
<evidence type="ECO:0008006" key="4">
    <source>
        <dbReference type="Google" id="ProtNLM"/>
    </source>
</evidence>
<evidence type="ECO:0000313" key="2">
    <source>
        <dbReference type="EMBL" id="MED6138935.1"/>
    </source>
</evidence>
<dbReference type="EMBL" id="JASCZI010061531">
    <property type="protein sequence ID" value="MED6138935.1"/>
    <property type="molecule type" value="Genomic_DNA"/>
</dbReference>
<feature type="region of interest" description="Disordered" evidence="1">
    <location>
        <begin position="127"/>
        <end position="181"/>
    </location>
</feature>
<organism evidence="2 3">
    <name type="scientific">Stylosanthes scabra</name>
    <dbReference type="NCBI Taxonomy" id="79078"/>
    <lineage>
        <taxon>Eukaryota</taxon>
        <taxon>Viridiplantae</taxon>
        <taxon>Streptophyta</taxon>
        <taxon>Embryophyta</taxon>
        <taxon>Tracheophyta</taxon>
        <taxon>Spermatophyta</taxon>
        <taxon>Magnoliopsida</taxon>
        <taxon>eudicotyledons</taxon>
        <taxon>Gunneridae</taxon>
        <taxon>Pentapetalae</taxon>
        <taxon>rosids</taxon>
        <taxon>fabids</taxon>
        <taxon>Fabales</taxon>
        <taxon>Fabaceae</taxon>
        <taxon>Papilionoideae</taxon>
        <taxon>50 kb inversion clade</taxon>
        <taxon>dalbergioids sensu lato</taxon>
        <taxon>Dalbergieae</taxon>
        <taxon>Pterocarpus clade</taxon>
        <taxon>Stylosanthes</taxon>
    </lineage>
</organism>
<name>A0ABU6SSA7_9FABA</name>